<dbReference type="STRING" id="1384056.N787_08880"/>
<proteinExistence type="predicted"/>
<dbReference type="SUPFAM" id="SSF53067">
    <property type="entry name" value="Actin-like ATPase domain"/>
    <property type="match status" value="1"/>
</dbReference>
<dbReference type="InterPro" id="IPR043129">
    <property type="entry name" value="ATPase_NBD"/>
</dbReference>
<evidence type="ECO:0000313" key="2">
    <source>
        <dbReference type="EMBL" id="KFN47226.1"/>
    </source>
</evidence>
<dbReference type="RefSeq" id="WP_052575083.1">
    <property type="nucleotide sequence ID" value="NZ_AVCK01000011.1"/>
</dbReference>
<dbReference type="InterPro" id="IPR052534">
    <property type="entry name" value="Extracell_DNA_Util/SecSys_Comp"/>
</dbReference>
<keyword evidence="1" id="KW-0812">Transmembrane</keyword>
<keyword evidence="1" id="KW-0472">Membrane</keyword>
<feature type="transmembrane region" description="Helical" evidence="1">
    <location>
        <begin position="214"/>
        <end position="234"/>
    </location>
</feature>
<dbReference type="eggNOG" id="COG3166">
    <property type="taxonomic scope" value="Bacteria"/>
</dbReference>
<name>A0A091B660_9GAMM</name>
<protein>
    <recommendedName>
        <fullName evidence="4">GspL cytoplasmic actin-ATPase-like domain-containing protein</fullName>
    </recommendedName>
</protein>
<comment type="caution">
    <text evidence="2">The sequence shown here is derived from an EMBL/GenBank/DDBJ whole genome shotgun (WGS) entry which is preliminary data.</text>
</comment>
<evidence type="ECO:0008006" key="4">
    <source>
        <dbReference type="Google" id="ProtNLM"/>
    </source>
</evidence>
<dbReference type="PANTHER" id="PTHR40278">
    <property type="entry name" value="DNA UTILIZATION PROTEIN HOFN"/>
    <property type="match status" value="1"/>
</dbReference>
<dbReference type="InterPro" id="IPR007813">
    <property type="entry name" value="PilN"/>
</dbReference>
<dbReference type="PANTHER" id="PTHR40278:SF1">
    <property type="entry name" value="DNA UTILIZATION PROTEIN HOFN"/>
    <property type="match status" value="1"/>
</dbReference>
<dbReference type="Pfam" id="PF05137">
    <property type="entry name" value="PilN"/>
    <property type="match status" value="1"/>
</dbReference>
<dbReference type="PATRIC" id="fig|1384056.3.peg.633"/>
<accession>A0A091B660</accession>
<gene>
    <name evidence="2" type="ORF">N787_08880</name>
</gene>
<dbReference type="Proteomes" id="UP000029393">
    <property type="component" value="Unassembled WGS sequence"/>
</dbReference>
<keyword evidence="3" id="KW-1185">Reference proteome</keyword>
<keyword evidence="1" id="KW-1133">Transmembrane helix</keyword>
<evidence type="ECO:0000313" key="3">
    <source>
        <dbReference type="Proteomes" id="UP000029393"/>
    </source>
</evidence>
<dbReference type="Gene3D" id="3.30.420.380">
    <property type="match status" value="1"/>
</dbReference>
<dbReference type="OrthoDB" id="5621075at2"/>
<dbReference type="EMBL" id="AVCK01000011">
    <property type="protein sequence ID" value="KFN47226.1"/>
    <property type="molecule type" value="Genomic_DNA"/>
</dbReference>
<evidence type="ECO:0000256" key="1">
    <source>
        <dbReference type="SAM" id="Phobius"/>
    </source>
</evidence>
<reference evidence="2 3" key="1">
    <citation type="submission" date="2013-09" db="EMBL/GenBank/DDBJ databases">
        <title>Genome sequencing of Arenimonas metalli.</title>
        <authorList>
            <person name="Chen F."/>
            <person name="Wang G."/>
        </authorList>
    </citation>
    <scope>NUCLEOTIDE SEQUENCE [LARGE SCALE GENOMIC DNA]</scope>
    <source>
        <strain evidence="2 3">CF5-1</strain>
    </source>
</reference>
<dbReference type="AlphaFoldDB" id="A0A091B660"/>
<organism evidence="2 3">
    <name type="scientific">Arenimonas metalli CF5-1</name>
    <dbReference type="NCBI Taxonomy" id="1384056"/>
    <lineage>
        <taxon>Bacteria</taxon>
        <taxon>Pseudomonadati</taxon>
        <taxon>Pseudomonadota</taxon>
        <taxon>Gammaproteobacteria</taxon>
        <taxon>Lysobacterales</taxon>
        <taxon>Lysobacteraceae</taxon>
        <taxon>Arenimonas</taxon>
    </lineage>
</organism>
<sequence length="374" mass="40402">MPAADRLSTLIDPLKLRLARSTLPARLREAVLSTLPASWRDRIADEARHLCLSRHGDELSLLAAGHRGDTRLGEVPLETPLLDELRARADASGTPRWLLLPAAGVLRRVLTLPAAAEPRLREVLAFELDRQTPFSADQVSFEGRVLSRDLAAQQLRVELLVLPRARLDDELAAIGPLAQGLAGVDVVEADGRRLGLNLLPDAARARGRDPVRRLHLALAAVAVVGLFGTLLLTLHNRSERRDELRALVATANDQAREARLLRNQLVSSAQAANFLAATRASRPTMLEVMDELTKRIPDDTSLDKLAITGDQLVMVGQSRAAPALVALLQASPLVTDPALSGVVQSDPRTGRDRFTLTARVVNATAGEEGDDAGR</sequence>